<reference evidence="1 2" key="1">
    <citation type="journal article" date="2019" name="Emerg. Microbes Infect.">
        <title>Comprehensive subspecies identification of 175 nontuberculous mycobacteria species based on 7547 genomic profiles.</title>
        <authorList>
            <person name="Matsumoto Y."/>
            <person name="Kinjo T."/>
            <person name="Motooka D."/>
            <person name="Nabeya D."/>
            <person name="Jung N."/>
            <person name="Uechi K."/>
            <person name="Horii T."/>
            <person name="Iida T."/>
            <person name="Fujita J."/>
            <person name="Nakamura S."/>
        </authorList>
    </citation>
    <scope>NUCLEOTIDE SEQUENCE [LARGE SCALE GENOMIC DNA]</scope>
    <source>
        <strain evidence="1 2">JCM 14738</strain>
    </source>
</reference>
<keyword evidence="2" id="KW-1185">Reference proteome</keyword>
<sequence>MHIGHFVIRHGRTRNQLLQALRLGIDADLREAPAQPSRLPTAQTLVSALTREHSPFVGPSVRRGRHKAGV</sequence>
<dbReference type="AlphaFoldDB" id="A0A7I7YM68"/>
<gene>
    <name evidence="1" type="ORF">MCNS_55100</name>
</gene>
<evidence type="ECO:0000313" key="1">
    <source>
        <dbReference type="EMBL" id="BBZ42447.1"/>
    </source>
</evidence>
<accession>A0A7I7YM68</accession>
<dbReference type="EMBL" id="AP022613">
    <property type="protein sequence ID" value="BBZ42447.1"/>
    <property type="molecule type" value="Genomic_DNA"/>
</dbReference>
<dbReference type="Proteomes" id="UP000467385">
    <property type="component" value="Chromosome"/>
</dbReference>
<name>A0A7I7YM68_9MYCO</name>
<evidence type="ECO:0000313" key="2">
    <source>
        <dbReference type="Proteomes" id="UP000467385"/>
    </source>
</evidence>
<protein>
    <submittedName>
        <fullName evidence="1">Uncharacterized protein</fullName>
    </submittedName>
</protein>
<proteinExistence type="predicted"/>
<organism evidence="1 2">
    <name type="scientific">Mycobacterium conspicuum</name>
    <dbReference type="NCBI Taxonomy" id="44010"/>
    <lineage>
        <taxon>Bacteria</taxon>
        <taxon>Bacillati</taxon>
        <taxon>Actinomycetota</taxon>
        <taxon>Actinomycetes</taxon>
        <taxon>Mycobacteriales</taxon>
        <taxon>Mycobacteriaceae</taxon>
        <taxon>Mycobacterium</taxon>
    </lineage>
</organism>